<accession>A0ABQ5E2D2</accession>
<dbReference type="EMBL" id="BQNB010015825">
    <property type="protein sequence ID" value="GJT44581.1"/>
    <property type="molecule type" value="Genomic_DNA"/>
</dbReference>
<proteinExistence type="predicted"/>
<name>A0ABQ5E2D2_9ASTR</name>
<reference evidence="1" key="2">
    <citation type="submission" date="2022-01" db="EMBL/GenBank/DDBJ databases">
        <authorList>
            <person name="Yamashiro T."/>
            <person name="Shiraishi A."/>
            <person name="Satake H."/>
            <person name="Nakayama K."/>
        </authorList>
    </citation>
    <scope>NUCLEOTIDE SEQUENCE</scope>
</reference>
<reference evidence="1" key="1">
    <citation type="journal article" date="2022" name="Int. J. Mol. Sci.">
        <title>Draft Genome of Tanacetum Coccineum: Genomic Comparison of Closely Related Tanacetum-Family Plants.</title>
        <authorList>
            <person name="Yamashiro T."/>
            <person name="Shiraishi A."/>
            <person name="Nakayama K."/>
            <person name="Satake H."/>
        </authorList>
    </citation>
    <scope>NUCLEOTIDE SEQUENCE</scope>
</reference>
<protein>
    <submittedName>
        <fullName evidence="1">Uncharacterized protein</fullName>
    </submittedName>
</protein>
<dbReference type="Proteomes" id="UP001151760">
    <property type="component" value="Unassembled WGS sequence"/>
</dbReference>
<gene>
    <name evidence="1" type="ORF">Tco_0953296</name>
</gene>
<evidence type="ECO:0000313" key="1">
    <source>
        <dbReference type="EMBL" id="GJT44581.1"/>
    </source>
</evidence>
<comment type="caution">
    <text evidence="1">The sequence shown here is derived from an EMBL/GenBank/DDBJ whole genome shotgun (WGS) entry which is preliminary data.</text>
</comment>
<sequence length="147" mass="16776">MELGGWDRCGIDKMAEENIPALTRSDDQLVPVKACLPYGKNLLREALEITHADATYPFVSPPTGEKVMDFMNELGYPEPIHFVSKMHVNNLYQLWRAILSMINQCLTGKTFGSDKPRYHVLQMLRGIVTRSNVDHAKLLWEEFVQAI</sequence>
<evidence type="ECO:0000313" key="2">
    <source>
        <dbReference type="Proteomes" id="UP001151760"/>
    </source>
</evidence>
<keyword evidence="2" id="KW-1185">Reference proteome</keyword>
<organism evidence="1 2">
    <name type="scientific">Tanacetum coccineum</name>
    <dbReference type="NCBI Taxonomy" id="301880"/>
    <lineage>
        <taxon>Eukaryota</taxon>
        <taxon>Viridiplantae</taxon>
        <taxon>Streptophyta</taxon>
        <taxon>Embryophyta</taxon>
        <taxon>Tracheophyta</taxon>
        <taxon>Spermatophyta</taxon>
        <taxon>Magnoliopsida</taxon>
        <taxon>eudicotyledons</taxon>
        <taxon>Gunneridae</taxon>
        <taxon>Pentapetalae</taxon>
        <taxon>asterids</taxon>
        <taxon>campanulids</taxon>
        <taxon>Asterales</taxon>
        <taxon>Asteraceae</taxon>
        <taxon>Asteroideae</taxon>
        <taxon>Anthemideae</taxon>
        <taxon>Anthemidinae</taxon>
        <taxon>Tanacetum</taxon>
    </lineage>
</organism>